<evidence type="ECO:0000313" key="2">
    <source>
        <dbReference type="EMBL" id="QLG45213.1"/>
    </source>
</evidence>
<evidence type="ECO:0000256" key="1">
    <source>
        <dbReference type="SAM" id="SignalP"/>
    </source>
</evidence>
<feature type="signal peptide" evidence="1">
    <location>
        <begin position="1"/>
        <end position="23"/>
    </location>
</feature>
<evidence type="ECO:0000313" key="3">
    <source>
        <dbReference type="Proteomes" id="UP000509302"/>
    </source>
</evidence>
<proteinExistence type="predicted"/>
<protein>
    <submittedName>
        <fullName evidence="2">Uncharacterized protein</fullName>
    </submittedName>
</protein>
<feature type="chain" id="PRO_5028935892" evidence="1">
    <location>
        <begin position="24"/>
        <end position="121"/>
    </location>
</feature>
<keyword evidence="3" id="KW-1185">Reference proteome</keyword>
<dbReference type="EMBL" id="CP058595">
    <property type="protein sequence ID" value="QLG45213.1"/>
    <property type="molecule type" value="Genomic_DNA"/>
</dbReference>
<dbReference type="AlphaFoldDB" id="A0A7H9APA3"/>
<dbReference type="KEGG" id="cagg:HYG79_07575"/>
<dbReference type="PROSITE" id="PS51257">
    <property type="entry name" value="PROKAR_LIPOPROTEIN"/>
    <property type="match status" value="1"/>
</dbReference>
<gene>
    <name evidence="2" type="ORF">HYG79_07575</name>
</gene>
<dbReference type="RefSeq" id="WP_179241502.1">
    <property type="nucleotide sequence ID" value="NZ_CP058595.1"/>
</dbReference>
<keyword evidence="1" id="KW-0732">Signal</keyword>
<reference evidence="2 3" key="1">
    <citation type="journal article" date="2006" name="Int. J. Syst. Evol. Microbiol.">
        <title>Costertonia aggregata gen. nov., sp. nov., a mesophilic marine bacterium of the family Flavobacteriaceae, isolated from a mature biofilm.</title>
        <authorList>
            <person name="Kwon K.K."/>
            <person name="Lee Y.K."/>
            <person name="Lee H.K."/>
        </authorList>
    </citation>
    <scope>NUCLEOTIDE SEQUENCE [LARGE SCALE GENOMIC DNA]</scope>
    <source>
        <strain evidence="2 3">KCCM 42265</strain>
    </source>
</reference>
<name>A0A7H9APA3_9FLAO</name>
<dbReference type="Proteomes" id="UP000509302">
    <property type="component" value="Chromosome"/>
</dbReference>
<organism evidence="2 3">
    <name type="scientific">Costertonia aggregata</name>
    <dbReference type="NCBI Taxonomy" id="343403"/>
    <lineage>
        <taxon>Bacteria</taxon>
        <taxon>Pseudomonadati</taxon>
        <taxon>Bacteroidota</taxon>
        <taxon>Flavobacteriia</taxon>
        <taxon>Flavobacteriales</taxon>
        <taxon>Flavobacteriaceae</taxon>
        <taxon>Costertonia</taxon>
    </lineage>
</organism>
<sequence length="121" mass="13438">MKKTVTLTVILVSLLSCNFKSTALFELKNESGYQIDSLKIEASGVANTNYVTIASGGALDYEVDMTHTPKTDGHYIITYIIHGKSKSTPFGYYTNGTPLEVLQKIKITKDSLIFDAEFKKY</sequence>
<accession>A0A7H9APA3</accession>